<keyword evidence="4" id="KW-0812">Transmembrane</keyword>
<dbReference type="EMBL" id="JAGQLK010000233">
    <property type="protein sequence ID" value="MCA9384062.1"/>
    <property type="molecule type" value="Genomic_DNA"/>
</dbReference>
<evidence type="ECO:0000313" key="6">
    <source>
        <dbReference type="EMBL" id="MCA9384062.1"/>
    </source>
</evidence>
<gene>
    <name evidence="6" type="ORF">KC909_06905</name>
</gene>
<evidence type="ECO:0000256" key="3">
    <source>
        <dbReference type="ARBA" id="ARBA00023002"/>
    </source>
</evidence>
<sequence>MNHTKLKFIIGSVAIIIIATVVFVFLLFEREQQETTAIVSPDNCLPAFRDGGGPYYEPNVPFRDKLVPEDNEGEKLIVEGYLYNEDCTRTISNAVIDIWQASEEGEYEEEYYRGKIVTDDTGYYKFETVVPLGYGEGTAYRPPHIHFKVFVDDIEIVTSQMFFEDVRGVEGFEDEYIIELENNNETWIGIHNIVLPDYQ</sequence>
<dbReference type="InterPro" id="IPR015889">
    <property type="entry name" value="Intradiol_dOase_core"/>
</dbReference>
<dbReference type="InterPro" id="IPR050770">
    <property type="entry name" value="Intradiol_RC_Dioxygenase"/>
</dbReference>
<accession>A0A955L738</accession>
<name>A0A955L738_9BACT</name>
<comment type="similarity">
    <text evidence="1">Belongs to the intradiol ring-cleavage dioxygenase family.</text>
</comment>
<evidence type="ECO:0000256" key="2">
    <source>
        <dbReference type="ARBA" id="ARBA00022964"/>
    </source>
</evidence>
<feature type="transmembrane region" description="Helical" evidence="4">
    <location>
        <begin position="6"/>
        <end position="28"/>
    </location>
</feature>
<dbReference type="SUPFAM" id="SSF49482">
    <property type="entry name" value="Aromatic compound dioxygenase"/>
    <property type="match status" value="1"/>
</dbReference>
<evidence type="ECO:0000313" key="7">
    <source>
        <dbReference type="Proteomes" id="UP000783287"/>
    </source>
</evidence>
<protein>
    <recommendedName>
        <fullName evidence="5">Intradiol ring-cleavage dioxygenases domain-containing protein</fullName>
    </recommendedName>
</protein>
<dbReference type="Proteomes" id="UP000783287">
    <property type="component" value="Unassembled WGS sequence"/>
</dbReference>
<dbReference type="PANTHER" id="PTHR33711:SF10">
    <property type="entry name" value="INTRADIOL RING-CLEAVAGE DIOXYGENASES DOMAIN-CONTAINING PROTEIN"/>
    <property type="match status" value="1"/>
</dbReference>
<reference evidence="6" key="1">
    <citation type="submission" date="2020-04" db="EMBL/GenBank/DDBJ databases">
        <authorList>
            <person name="Zhang T."/>
        </authorList>
    </citation>
    <scope>NUCLEOTIDE SEQUENCE</scope>
    <source>
        <strain evidence="6">HKST-UBA14</strain>
    </source>
</reference>
<proteinExistence type="inferred from homology"/>
<evidence type="ECO:0000256" key="1">
    <source>
        <dbReference type="ARBA" id="ARBA00007825"/>
    </source>
</evidence>
<dbReference type="AlphaFoldDB" id="A0A955L738"/>
<reference evidence="6" key="2">
    <citation type="journal article" date="2021" name="Microbiome">
        <title>Successional dynamics and alternative stable states in a saline activated sludge microbial community over 9 years.</title>
        <authorList>
            <person name="Wang Y."/>
            <person name="Ye J."/>
            <person name="Ju F."/>
            <person name="Liu L."/>
            <person name="Boyd J.A."/>
            <person name="Deng Y."/>
            <person name="Parks D.H."/>
            <person name="Jiang X."/>
            <person name="Yin X."/>
            <person name="Woodcroft B.J."/>
            <person name="Tyson G.W."/>
            <person name="Hugenholtz P."/>
            <person name="Polz M.F."/>
            <person name="Zhang T."/>
        </authorList>
    </citation>
    <scope>NUCLEOTIDE SEQUENCE</scope>
    <source>
        <strain evidence="6">HKST-UBA14</strain>
    </source>
</reference>
<dbReference type="GO" id="GO:0008199">
    <property type="term" value="F:ferric iron binding"/>
    <property type="evidence" value="ECO:0007669"/>
    <property type="project" value="InterPro"/>
</dbReference>
<dbReference type="Gene3D" id="2.60.130.10">
    <property type="entry name" value="Aromatic compound dioxygenase"/>
    <property type="match status" value="1"/>
</dbReference>
<dbReference type="PANTHER" id="PTHR33711">
    <property type="entry name" value="DIOXYGENASE, PUTATIVE (AFU_ORTHOLOGUE AFUA_2G02910)-RELATED"/>
    <property type="match status" value="1"/>
</dbReference>
<keyword evidence="4" id="KW-0472">Membrane</keyword>
<dbReference type="InterPro" id="IPR000627">
    <property type="entry name" value="Intradiol_dOase_C"/>
</dbReference>
<organism evidence="6 7">
    <name type="scientific">Candidatus Dojkabacteria bacterium</name>
    <dbReference type="NCBI Taxonomy" id="2099670"/>
    <lineage>
        <taxon>Bacteria</taxon>
        <taxon>Candidatus Dojkabacteria</taxon>
    </lineage>
</organism>
<dbReference type="GO" id="GO:0016702">
    <property type="term" value="F:oxidoreductase activity, acting on single donors with incorporation of molecular oxygen, incorporation of two atoms of oxygen"/>
    <property type="evidence" value="ECO:0007669"/>
    <property type="project" value="InterPro"/>
</dbReference>
<evidence type="ECO:0000259" key="5">
    <source>
        <dbReference type="Pfam" id="PF00775"/>
    </source>
</evidence>
<comment type="caution">
    <text evidence="6">The sequence shown here is derived from an EMBL/GenBank/DDBJ whole genome shotgun (WGS) entry which is preliminary data.</text>
</comment>
<feature type="domain" description="Intradiol ring-cleavage dioxygenases" evidence="5">
    <location>
        <begin position="53"/>
        <end position="165"/>
    </location>
</feature>
<keyword evidence="4" id="KW-1133">Transmembrane helix</keyword>
<evidence type="ECO:0000256" key="4">
    <source>
        <dbReference type="SAM" id="Phobius"/>
    </source>
</evidence>
<dbReference type="Pfam" id="PF00775">
    <property type="entry name" value="Dioxygenase_C"/>
    <property type="match status" value="1"/>
</dbReference>
<keyword evidence="2" id="KW-0223">Dioxygenase</keyword>
<keyword evidence="3" id="KW-0560">Oxidoreductase</keyword>